<sequence length="73" mass="8322">MEDTVTEDLKTQESEEQKQKQKQVHGILTIIKPCNHVLSLSFLICCHHGSWRSSEGYRAQHSQHGTPRKGVIP</sequence>
<keyword evidence="3" id="KW-1185">Reference proteome</keyword>
<dbReference type="AlphaFoldDB" id="S7MMG7"/>
<organism evidence="2 3">
    <name type="scientific">Myotis brandtii</name>
    <name type="common">Brandt's bat</name>
    <dbReference type="NCBI Taxonomy" id="109478"/>
    <lineage>
        <taxon>Eukaryota</taxon>
        <taxon>Metazoa</taxon>
        <taxon>Chordata</taxon>
        <taxon>Craniata</taxon>
        <taxon>Vertebrata</taxon>
        <taxon>Euteleostomi</taxon>
        <taxon>Mammalia</taxon>
        <taxon>Eutheria</taxon>
        <taxon>Laurasiatheria</taxon>
        <taxon>Chiroptera</taxon>
        <taxon>Yangochiroptera</taxon>
        <taxon>Vespertilionidae</taxon>
        <taxon>Myotis</taxon>
    </lineage>
</organism>
<dbReference type="EMBL" id="KE161632">
    <property type="protein sequence ID" value="EPQ04725.1"/>
    <property type="molecule type" value="Genomic_DNA"/>
</dbReference>
<reference evidence="2 3" key="1">
    <citation type="journal article" date="2013" name="Nat. Commun.">
        <title>Genome analysis reveals insights into physiology and longevity of the Brandt's bat Myotis brandtii.</title>
        <authorList>
            <person name="Seim I."/>
            <person name="Fang X."/>
            <person name="Xiong Z."/>
            <person name="Lobanov A.V."/>
            <person name="Huang Z."/>
            <person name="Ma S."/>
            <person name="Feng Y."/>
            <person name="Turanov A.A."/>
            <person name="Zhu Y."/>
            <person name="Lenz T.L."/>
            <person name="Gerashchenko M.V."/>
            <person name="Fan D."/>
            <person name="Hee Yim S."/>
            <person name="Yao X."/>
            <person name="Jordan D."/>
            <person name="Xiong Y."/>
            <person name="Ma Y."/>
            <person name="Lyapunov A.N."/>
            <person name="Chen G."/>
            <person name="Kulakova O.I."/>
            <person name="Sun Y."/>
            <person name="Lee S.G."/>
            <person name="Bronson R.T."/>
            <person name="Moskalev A.A."/>
            <person name="Sunyaev S.R."/>
            <person name="Zhang G."/>
            <person name="Krogh A."/>
            <person name="Wang J."/>
            <person name="Gladyshev V.N."/>
        </authorList>
    </citation>
    <scope>NUCLEOTIDE SEQUENCE [LARGE SCALE GENOMIC DNA]</scope>
</reference>
<gene>
    <name evidence="2" type="ORF">D623_10014104</name>
</gene>
<dbReference type="Proteomes" id="UP000052978">
    <property type="component" value="Unassembled WGS sequence"/>
</dbReference>
<accession>S7MMG7</accession>
<evidence type="ECO:0000313" key="3">
    <source>
        <dbReference type="Proteomes" id="UP000052978"/>
    </source>
</evidence>
<dbReference type="SUPFAM" id="SSF53223">
    <property type="entry name" value="Aminoacid dehydrogenase-like, N-terminal domain"/>
    <property type="match status" value="1"/>
</dbReference>
<protein>
    <submittedName>
        <fullName evidence="2">Glutamate dehydrogenase 1, mitochondrial</fullName>
    </submittedName>
</protein>
<evidence type="ECO:0000256" key="1">
    <source>
        <dbReference type="SAM" id="MobiDB-lite"/>
    </source>
</evidence>
<evidence type="ECO:0000313" key="2">
    <source>
        <dbReference type="EMBL" id="EPQ04725.1"/>
    </source>
</evidence>
<feature type="region of interest" description="Disordered" evidence="1">
    <location>
        <begin position="1"/>
        <end position="22"/>
    </location>
</feature>
<dbReference type="InterPro" id="IPR046346">
    <property type="entry name" value="Aminoacid_DH-like_N_sf"/>
</dbReference>
<feature type="compositionally biased region" description="Basic and acidic residues" evidence="1">
    <location>
        <begin position="7"/>
        <end position="19"/>
    </location>
</feature>
<proteinExistence type="predicted"/>
<name>S7MMG7_MYOBR</name>
<dbReference type="Gene3D" id="1.10.287.140">
    <property type="match status" value="1"/>
</dbReference>